<dbReference type="Pfam" id="PF08021">
    <property type="entry name" value="FAD_binding_9"/>
    <property type="match status" value="1"/>
</dbReference>
<dbReference type="InterPro" id="IPR007037">
    <property type="entry name" value="SIP_rossman_dom"/>
</dbReference>
<organism evidence="3 4">
    <name type="scientific">Rhodoferax ferrireducens</name>
    <dbReference type="NCBI Taxonomy" id="192843"/>
    <lineage>
        <taxon>Bacteria</taxon>
        <taxon>Pseudomonadati</taxon>
        <taxon>Pseudomonadota</taxon>
        <taxon>Betaproteobacteria</taxon>
        <taxon>Burkholderiales</taxon>
        <taxon>Comamonadaceae</taxon>
        <taxon>Rhodoferax</taxon>
    </lineage>
</organism>
<dbReference type="RefSeq" id="WP_310375061.1">
    <property type="nucleotide sequence ID" value="NZ_JAVDXT010000003.1"/>
</dbReference>
<dbReference type="PANTHER" id="PTHR30157">
    <property type="entry name" value="FERRIC REDUCTASE, NADPH-DEPENDENT"/>
    <property type="match status" value="1"/>
</dbReference>
<accession>A0ABU2CBR7</accession>
<dbReference type="InterPro" id="IPR017927">
    <property type="entry name" value="FAD-bd_FR_type"/>
</dbReference>
<evidence type="ECO:0000256" key="1">
    <source>
        <dbReference type="ARBA" id="ARBA00035644"/>
    </source>
</evidence>
<dbReference type="InterPro" id="IPR039374">
    <property type="entry name" value="SIP_fam"/>
</dbReference>
<dbReference type="InterPro" id="IPR017938">
    <property type="entry name" value="Riboflavin_synthase-like_b-brl"/>
</dbReference>
<feature type="domain" description="FAD-binding FR-type" evidence="2">
    <location>
        <begin position="17"/>
        <end position="135"/>
    </location>
</feature>
<dbReference type="Gene3D" id="2.40.30.10">
    <property type="entry name" value="Translation factors"/>
    <property type="match status" value="1"/>
</dbReference>
<name>A0ABU2CBR7_9BURK</name>
<proteinExistence type="inferred from homology"/>
<dbReference type="Gene3D" id="3.40.50.80">
    <property type="entry name" value="Nucleotide-binding domain of ferredoxin-NADP reductase (FNR) module"/>
    <property type="match status" value="1"/>
</dbReference>
<reference evidence="3 4" key="1">
    <citation type="submission" date="2023-07" db="EMBL/GenBank/DDBJ databases">
        <title>Sorghum-associated microbial communities from plants grown in Nebraska, USA.</title>
        <authorList>
            <person name="Schachtman D."/>
        </authorList>
    </citation>
    <scope>NUCLEOTIDE SEQUENCE [LARGE SCALE GENOMIC DNA]</scope>
    <source>
        <strain evidence="3 4">BE313</strain>
    </source>
</reference>
<dbReference type="Proteomes" id="UP001180487">
    <property type="component" value="Unassembled WGS sequence"/>
</dbReference>
<evidence type="ECO:0000259" key="2">
    <source>
        <dbReference type="PROSITE" id="PS51384"/>
    </source>
</evidence>
<comment type="caution">
    <text evidence="3">The sequence shown here is derived from an EMBL/GenBank/DDBJ whole genome shotgun (WGS) entry which is preliminary data.</text>
</comment>
<protein>
    <submittedName>
        <fullName evidence="3">NADPH-dependent ferric siderophore reductase</fullName>
    </submittedName>
</protein>
<dbReference type="CDD" id="cd06193">
    <property type="entry name" value="siderophore_interacting"/>
    <property type="match status" value="1"/>
</dbReference>
<sequence length="264" mass="28560">MTTTSATTPDRAMQRVRHELRFRVLDVVRIQKTSAHMLRITLGGADLEGFHSPGFGDHVKLIFPDLATGELVRPSEDGPRPTMRDYTPLNYNAQALTLDIDFALHDAGPATAWALQAQVGQRIGVGGPRGSLLIPVNFDGHLLVGDDTALPAISRRLLELPAGAPVVVLAEVDGPDDELQFKTAADLTVVWAHRQGRTHGSQLLEALRTLELPAGDIFAWVACESTAAKAARSLLVERGQPTQWIKAAGYWRLGSADSHESIEG</sequence>
<comment type="similarity">
    <text evidence="1">Belongs to the SIP oxidoreductase family.</text>
</comment>
<dbReference type="Pfam" id="PF04954">
    <property type="entry name" value="SIP"/>
    <property type="match status" value="1"/>
</dbReference>
<keyword evidence="4" id="KW-1185">Reference proteome</keyword>
<dbReference type="PROSITE" id="PS51384">
    <property type="entry name" value="FAD_FR"/>
    <property type="match status" value="1"/>
</dbReference>
<dbReference type="InterPro" id="IPR039261">
    <property type="entry name" value="FNR_nucleotide-bd"/>
</dbReference>
<dbReference type="PANTHER" id="PTHR30157:SF0">
    <property type="entry name" value="NADPH-DEPENDENT FERRIC-CHELATE REDUCTASE"/>
    <property type="match status" value="1"/>
</dbReference>
<gene>
    <name evidence="3" type="ORF">J2X19_003481</name>
</gene>
<dbReference type="InterPro" id="IPR013113">
    <property type="entry name" value="SIP_FAD-bd"/>
</dbReference>
<evidence type="ECO:0000313" key="3">
    <source>
        <dbReference type="EMBL" id="MDR7378787.1"/>
    </source>
</evidence>
<dbReference type="EMBL" id="JAVDXT010000003">
    <property type="protein sequence ID" value="MDR7378787.1"/>
    <property type="molecule type" value="Genomic_DNA"/>
</dbReference>
<dbReference type="SUPFAM" id="SSF63380">
    <property type="entry name" value="Riboflavin synthase domain-like"/>
    <property type="match status" value="1"/>
</dbReference>
<evidence type="ECO:0000313" key="4">
    <source>
        <dbReference type="Proteomes" id="UP001180487"/>
    </source>
</evidence>